<dbReference type="PROSITE" id="PS51257">
    <property type="entry name" value="PROKAR_LIPOPROTEIN"/>
    <property type="match status" value="1"/>
</dbReference>
<organism evidence="2 3">
    <name type="scientific">Marinagarivorans cellulosilyticus</name>
    <dbReference type="NCBI Taxonomy" id="2721545"/>
    <lineage>
        <taxon>Bacteria</taxon>
        <taxon>Pseudomonadati</taxon>
        <taxon>Pseudomonadota</taxon>
        <taxon>Gammaproteobacteria</taxon>
        <taxon>Cellvibrionales</taxon>
        <taxon>Cellvibrionaceae</taxon>
        <taxon>Marinagarivorans</taxon>
    </lineage>
</organism>
<dbReference type="RefSeq" id="WP_236986633.1">
    <property type="nucleotide sequence ID" value="NZ_AP023086.1"/>
</dbReference>
<sequence length="134" mass="15291">MRLLLCLAVATIASSCASTKTCEKYVILDYEDFGPQAMTHSLIGMQWWQWQDHGSPNAGTLYDIKVIVHPDSLTKDVKKDFPIAPIQHLDYRYVTFKNAQSYLDHHIAEDLIPTLTAELKLTRKKIDKVAICNR</sequence>
<keyword evidence="3" id="KW-1185">Reference proteome</keyword>
<gene>
    <name evidence="2" type="ORF">MARGE09_P1359</name>
</gene>
<feature type="signal peptide" evidence="1">
    <location>
        <begin position="1"/>
        <end position="17"/>
    </location>
</feature>
<dbReference type="KEGG" id="marq:MARGE09_P1359"/>
<protein>
    <recommendedName>
        <fullName evidence="4">Lipoprotein</fullName>
    </recommendedName>
</protein>
<evidence type="ECO:0000313" key="3">
    <source>
        <dbReference type="Proteomes" id="UP001320119"/>
    </source>
</evidence>
<name>A0AAN2BJM6_9GAMM</name>
<dbReference type="Proteomes" id="UP001320119">
    <property type="component" value="Chromosome"/>
</dbReference>
<accession>A0AAN2BJM6</accession>
<keyword evidence="1" id="KW-0732">Signal</keyword>
<proteinExistence type="predicted"/>
<dbReference type="EMBL" id="AP023086">
    <property type="protein sequence ID" value="BCD97158.1"/>
    <property type="molecule type" value="Genomic_DNA"/>
</dbReference>
<reference evidence="2 3" key="1">
    <citation type="journal article" date="2022" name="IScience">
        <title>An ultrasensitive nanofiber-based assay for enzymatic hydrolysis and deep-sea microbial degradation of cellulose.</title>
        <authorList>
            <person name="Tsudome M."/>
            <person name="Tachioka M."/>
            <person name="Miyazaki M."/>
            <person name="Uchimura K."/>
            <person name="Tsuda M."/>
            <person name="Takaki Y."/>
            <person name="Deguchi S."/>
        </authorList>
    </citation>
    <scope>NUCLEOTIDE SEQUENCE [LARGE SCALE GENOMIC DNA]</scope>
    <source>
        <strain evidence="2 3">GE09</strain>
    </source>
</reference>
<evidence type="ECO:0000313" key="2">
    <source>
        <dbReference type="EMBL" id="BCD97158.1"/>
    </source>
</evidence>
<evidence type="ECO:0000256" key="1">
    <source>
        <dbReference type="SAM" id="SignalP"/>
    </source>
</evidence>
<dbReference type="AlphaFoldDB" id="A0AAN2BJM6"/>
<feature type="chain" id="PRO_5042964942" description="Lipoprotein" evidence="1">
    <location>
        <begin position="18"/>
        <end position="134"/>
    </location>
</feature>
<evidence type="ECO:0008006" key="4">
    <source>
        <dbReference type="Google" id="ProtNLM"/>
    </source>
</evidence>